<keyword evidence="3" id="KW-1185">Reference proteome</keyword>
<organism evidence="2 3">
    <name type="scientific">Stenomitos frigidus AS-A4</name>
    <dbReference type="NCBI Taxonomy" id="2933935"/>
    <lineage>
        <taxon>Bacteria</taxon>
        <taxon>Bacillati</taxon>
        <taxon>Cyanobacteriota</taxon>
        <taxon>Cyanophyceae</taxon>
        <taxon>Leptolyngbyales</taxon>
        <taxon>Leptolyngbyaceae</taxon>
        <taxon>Stenomitos</taxon>
    </lineage>
</organism>
<evidence type="ECO:0000256" key="1">
    <source>
        <dbReference type="SAM" id="Phobius"/>
    </source>
</evidence>
<dbReference type="Pfam" id="PF22523">
    <property type="entry name" value="DUF6999"/>
    <property type="match status" value="1"/>
</dbReference>
<reference evidence="2 3" key="1">
    <citation type="submission" date="2022-04" db="EMBL/GenBank/DDBJ databases">
        <title>Positive selection, recombination, and allopatry shape intraspecific diversity of widespread and dominant cyanobacteria.</title>
        <authorList>
            <person name="Wei J."/>
            <person name="Shu W."/>
            <person name="Hu C."/>
        </authorList>
    </citation>
    <scope>NUCLEOTIDE SEQUENCE [LARGE SCALE GENOMIC DNA]</scope>
    <source>
        <strain evidence="2 3">AS-A4</strain>
    </source>
</reference>
<comment type="caution">
    <text evidence="2">The sequence shown here is derived from an EMBL/GenBank/DDBJ whole genome shotgun (WGS) entry which is preliminary data.</text>
</comment>
<sequence>MDVVSASTQAPIQAPIEPLPLQSDLNPYLPEPHDRRNPNAWDALYVDQAIPVDLIAKGYMIRDLRNWTRSYLLLPIAFIANVLLAIIMTVKRLLPFQFSNYTLMHRSAAWFLNTFASPEACYLIVRHICLGSNIVNFLIDNGPDPTIEKSKLYPSTINDLAENAFLEHDLILYNFVLDYSKAQRENPHWIQQVRERGLSFDSIKPVQVNIDFTKRRWLRILDLESSIELFKVFYSLCLTSDEFERAVLSLEFDENFGCYVSALTGDYNWNHVITNRHPLAPESSFSSARNLMLHGIISEYLHRYLELRKEMAVSGKG</sequence>
<dbReference type="InterPro" id="IPR054268">
    <property type="entry name" value="DUF6999"/>
</dbReference>
<evidence type="ECO:0000313" key="2">
    <source>
        <dbReference type="EMBL" id="MEP1058108.1"/>
    </source>
</evidence>
<keyword evidence="1" id="KW-0472">Membrane</keyword>
<dbReference type="EMBL" id="JAMPLM010000003">
    <property type="protein sequence ID" value="MEP1058108.1"/>
    <property type="molecule type" value="Genomic_DNA"/>
</dbReference>
<name>A0ABV0KGE4_9CYAN</name>
<feature type="transmembrane region" description="Helical" evidence="1">
    <location>
        <begin position="70"/>
        <end position="90"/>
    </location>
</feature>
<proteinExistence type="predicted"/>
<protein>
    <submittedName>
        <fullName evidence="2">Uncharacterized protein</fullName>
    </submittedName>
</protein>
<keyword evidence="1" id="KW-1133">Transmembrane helix</keyword>
<evidence type="ECO:0000313" key="3">
    <source>
        <dbReference type="Proteomes" id="UP001476950"/>
    </source>
</evidence>
<keyword evidence="1" id="KW-0812">Transmembrane</keyword>
<dbReference type="RefSeq" id="WP_206756075.1">
    <property type="nucleotide sequence ID" value="NZ_JAMPLM010000003.1"/>
</dbReference>
<gene>
    <name evidence="2" type="ORF">NDI38_06615</name>
</gene>
<dbReference type="Proteomes" id="UP001476950">
    <property type="component" value="Unassembled WGS sequence"/>
</dbReference>
<accession>A0ABV0KGE4</accession>